<evidence type="ECO:0000256" key="3">
    <source>
        <dbReference type="ARBA" id="ARBA00022840"/>
    </source>
</evidence>
<dbReference type="Pfam" id="PF00271">
    <property type="entry name" value="Helicase_C"/>
    <property type="match status" value="1"/>
</dbReference>
<feature type="region of interest" description="Disordered" evidence="7">
    <location>
        <begin position="482"/>
        <end position="563"/>
    </location>
</feature>
<evidence type="ECO:0000256" key="7">
    <source>
        <dbReference type="SAM" id="MobiDB-lite"/>
    </source>
</evidence>
<dbReference type="VEuPathDB" id="FungiDB:BO70DRAFT_358950"/>
<keyword evidence="11" id="KW-1185">Reference proteome</keyword>
<dbReference type="PANTHER" id="PTHR24031">
    <property type="entry name" value="RNA HELICASE"/>
    <property type="match status" value="1"/>
</dbReference>
<dbReference type="GO" id="GO:0003723">
    <property type="term" value="F:RNA binding"/>
    <property type="evidence" value="ECO:0007669"/>
    <property type="project" value="UniProtKB-UniRule"/>
</dbReference>
<dbReference type="CDD" id="cd17964">
    <property type="entry name" value="DEADc_MSS116"/>
    <property type="match status" value="1"/>
</dbReference>
<comment type="catalytic activity">
    <reaction evidence="5 6">
        <text>ATP + H2O = ADP + phosphate + H(+)</text>
        <dbReference type="Rhea" id="RHEA:13065"/>
        <dbReference type="ChEBI" id="CHEBI:15377"/>
        <dbReference type="ChEBI" id="CHEBI:15378"/>
        <dbReference type="ChEBI" id="CHEBI:30616"/>
        <dbReference type="ChEBI" id="CHEBI:43474"/>
        <dbReference type="ChEBI" id="CHEBI:456216"/>
        <dbReference type="EC" id="3.6.4.13"/>
    </reaction>
</comment>
<organism evidence="10 11">
    <name type="scientific">Aspergillus heteromorphus CBS 117.55</name>
    <dbReference type="NCBI Taxonomy" id="1448321"/>
    <lineage>
        <taxon>Eukaryota</taxon>
        <taxon>Fungi</taxon>
        <taxon>Dikarya</taxon>
        <taxon>Ascomycota</taxon>
        <taxon>Pezizomycotina</taxon>
        <taxon>Eurotiomycetes</taxon>
        <taxon>Eurotiomycetidae</taxon>
        <taxon>Eurotiales</taxon>
        <taxon>Aspergillaceae</taxon>
        <taxon>Aspergillus</taxon>
        <taxon>Aspergillus subgen. Circumdati</taxon>
    </lineage>
</organism>
<feature type="compositionally biased region" description="Basic and acidic residues" evidence="7">
    <location>
        <begin position="507"/>
        <end position="537"/>
    </location>
</feature>
<proteinExistence type="inferred from homology"/>
<sequence>MDGPRGADGAHPYASMAGKLDPKLLKALDVMGFQSMTPVQHRVLTALPDLRKDCLVQAKTGTGKTLAFLLPALHCLLQGTAAAPRGQVAILIITPTRELAQQVATSCDQLTSQLDQPLKCATAVGGTARASAYSRFLKDTPTVLVATPGRLKDYLSDAHAADKLSNIQTLILDEADTMLETGFLADVKEILRLLPHKNTGWQGMCFSATVPPKVRDVVKVVLKPGYSDISTIEKNETPTHERVPQYHMIMPSVGDTFNMTAAIIQHETKNCSKIIVFGPTSYVVAMFGDLFAQGLVNMPVYQIHSRLNQSSRTRTTEQFKNATSGILFASDVVGRGMDFPNVDLVIQIGLPSNTDQYIHRVGRTARAGNDGRAIILFTEPESFFIKAYPFLPIKPHPDTEAIAASVPFHATKVTQIMHGLDETAKDRAYRSYLGFFAGSPWMKRMRLDKPGLVRMANDFAMDAMACPEPPIVEKKTAGKMGLKGVPGLNYGNGSEVRPSTKPRVHRGAVEKNRAEGREQRREGGGGREGREGREGHGRQGGRGHGRGGRGHGRGGRAGGSMDM</sequence>
<dbReference type="STRING" id="1448321.A0A317WX96"/>
<dbReference type="InterPro" id="IPR001650">
    <property type="entry name" value="Helicase_C-like"/>
</dbReference>
<dbReference type="Gene3D" id="3.40.50.300">
    <property type="entry name" value="P-loop containing nucleotide triphosphate hydrolases"/>
    <property type="match status" value="2"/>
</dbReference>
<dbReference type="AlphaFoldDB" id="A0A317WX96"/>
<dbReference type="RefSeq" id="XP_025402783.1">
    <property type="nucleotide sequence ID" value="XM_025542422.1"/>
</dbReference>
<dbReference type="GeneID" id="37064659"/>
<dbReference type="SMART" id="SM00487">
    <property type="entry name" value="DEXDc"/>
    <property type="match status" value="1"/>
</dbReference>
<dbReference type="GO" id="GO:0005524">
    <property type="term" value="F:ATP binding"/>
    <property type="evidence" value="ECO:0007669"/>
    <property type="project" value="UniProtKB-UniRule"/>
</dbReference>
<evidence type="ECO:0000256" key="6">
    <source>
        <dbReference type="RuleBase" id="RU365068"/>
    </source>
</evidence>
<accession>A0A317WX96</accession>
<dbReference type="Proteomes" id="UP000247233">
    <property type="component" value="Unassembled WGS sequence"/>
</dbReference>
<name>A0A317WX96_9EURO</name>
<keyword evidence="6" id="KW-0347">Helicase</keyword>
<dbReference type="PROSITE" id="PS51194">
    <property type="entry name" value="HELICASE_CTER"/>
    <property type="match status" value="1"/>
</dbReference>
<keyword evidence="2 6" id="KW-0378">Hydrolase</keyword>
<dbReference type="SMART" id="SM00490">
    <property type="entry name" value="HELICc"/>
    <property type="match status" value="1"/>
</dbReference>
<comment type="domain">
    <text evidence="6">The Q motif is unique to and characteristic of the DEAD box family of RNA helicases and controls ATP binding and hydrolysis.</text>
</comment>
<comment type="similarity">
    <text evidence="6">Belongs to the DEAD box helicase family.</text>
</comment>
<comment type="caution">
    <text evidence="10">The sequence shown here is derived from an EMBL/GenBank/DDBJ whole genome shotgun (WGS) entry which is preliminary data.</text>
</comment>
<keyword evidence="3 6" id="KW-0067">ATP-binding</keyword>
<dbReference type="EC" id="3.6.4.13" evidence="6"/>
<dbReference type="PROSITE" id="PS51192">
    <property type="entry name" value="HELICASE_ATP_BIND_1"/>
    <property type="match status" value="1"/>
</dbReference>
<dbReference type="CDD" id="cd18787">
    <property type="entry name" value="SF2_C_DEAD"/>
    <property type="match status" value="1"/>
</dbReference>
<evidence type="ECO:0000256" key="5">
    <source>
        <dbReference type="ARBA" id="ARBA00047984"/>
    </source>
</evidence>
<evidence type="ECO:0000259" key="9">
    <source>
        <dbReference type="PROSITE" id="PS51194"/>
    </source>
</evidence>
<feature type="compositionally biased region" description="Basic residues" evidence="7">
    <location>
        <begin position="539"/>
        <end position="554"/>
    </location>
</feature>
<reference evidence="10 11" key="1">
    <citation type="submission" date="2016-12" db="EMBL/GenBank/DDBJ databases">
        <title>The genomes of Aspergillus section Nigri reveals drivers in fungal speciation.</title>
        <authorList>
            <consortium name="DOE Joint Genome Institute"/>
            <person name="Vesth T.C."/>
            <person name="Nybo J."/>
            <person name="Theobald S."/>
            <person name="Brandl J."/>
            <person name="Frisvad J.C."/>
            <person name="Nielsen K.F."/>
            <person name="Lyhne E.K."/>
            <person name="Kogle M.E."/>
            <person name="Kuo A."/>
            <person name="Riley R."/>
            <person name="Clum A."/>
            <person name="Nolan M."/>
            <person name="Lipzen A."/>
            <person name="Salamov A."/>
            <person name="Henrissat B."/>
            <person name="Wiebenga A."/>
            <person name="De Vries R.P."/>
            <person name="Grigoriev I.V."/>
            <person name="Mortensen U.H."/>
            <person name="Andersen M.R."/>
            <person name="Baker S.E."/>
        </authorList>
    </citation>
    <scope>NUCLEOTIDE SEQUENCE [LARGE SCALE GENOMIC DNA]</scope>
    <source>
        <strain evidence="10 11">CBS 117.55</strain>
    </source>
</reference>
<dbReference type="Pfam" id="PF00270">
    <property type="entry name" value="DEAD"/>
    <property type="match status" value="1"/>
</dbReference>
<evidence type="ECO:0000259" key="8">
    <source>
        <dbReference type="PROSITE" id="PS51192"/>
    </source>
</evidence>
<dbReference type="GO" id="GO:0016787">
    <property type="term" value="F:hydrolase activity"/>
    <property type="evidence" value="ECO:0007669"/>
    <property type="project" value="UniProtKB-KW"/>
</dbReference>
<dbReference type="InterPro" id="IPR027417">
    <property type="entry name" value="P-loop_NTPase"/>
</dbReference>
<feature type="domain" description="Helicase C-terminal" evidence="9">
    <location>
        <begin position="263"/>
        <end position="414"/>
    </location>
</feature>
<evidence type="ECO:0000256" key="2">
    <source>
        <dbReference type="ARBA" id="ARBA00022801"/>
    </source>
</evidence>
<feature type="domain" description="Helicase ATP-binding" evidence="8">
    <location>
        <begin position="45"/>
        <end position="228"/>
    </location>
</feature>
<dbReference type="InterPro" id="IPR014001">
    <property type="entry name" value="Helicase_ATP-bd"/>
</dbReference>
<keyword evidence="4 6" id="KW-0694">RNA-binding</keyword>
<dbReference type="OrthoDB" id="193716at2759"/>
<evidence type="ECO:0000256" key="1">
    <source>
        <dbReference type="ARBA" id="ARBA00022741"/>
    </source>
</evidence>
<protein>
    <recommendedName>
        <fullName evidence="6">ATP-dependent RNA helicase</fullName>
        <ecNumber evidence="6">3.6.4.13</ecNumber>
    </recommendedName>
</protein>
<evidence type="ECO:0000313" key="11">
    <source>
        <dbReference type="Proteomes" id="UP000247233"/>
    </source>
</evidence>
<dbReference type="SUPFAM" id="SSF52540">
    <property type="entry name" value="P-loop containing nucleoside triphosphate hydrolases"/>
    <property type="match status" value="2"/>
</dbReference>
<comment type="function">
    <text evidence="6">RNA helicase.</text>
</comment>
<evidence type="ECO:0000313" key="10">
    <source>
        <dbReference type="EMBL" id="PWY89952.1"/>
    </source>
</evidence>
<keyword evidence="1 6" id="KW-0547">Nucleotide-binding</keyword>
<dbReference type="GO" id="GO:0003724">
    <property type="term" value="F:RNA helicase activity"/>
    <property type="evidence" value="ECO:0007669"/>
    <property type="project" value="UniProtKB-EC"/>
</dbReference>
<dbReference type="InterPro" id="IPR011545">
    <property type="entry name" value="DEAD/DEAH_box_helicase_dom"/>
</dbReference>
<gene>
    <name evidence="10" type="ORF">BO70DRAFT_358950</name>
</gene>
<dbReference type="EMBL" id="MSFL01000003">
    <property type="protein sequence ID" value="PWY89952.1"/>
    <property type="molecule type" value="Genomic_DNA"/>
</dbReference>
<evidence type="ECO:0000256" key="4">
    <source>
        <dbReference type="ARBA" id="ARBA00022884"/>
    </source>
</evidence>